<accession>A0A813DFK9</accession>
<dbReference type="Proteomes" id="UP000654075">
    <property type="component" value="Unassembled WGS sequence"/>
</dbReference>
<comment type="caution">
    <text evidence="2">The sequence shown here is derived from an EMBL/GenBank/DDBJ whole genome shotgun (WGS) entry which is preliminary data.</text>
</comment>
<evidence type="ECO:0000259" key="1">
    <source>
        <dbReference type="PROSITE" id="PS50042"/>
    </source>
</evidence>
<reference evidence="2" key="1">
    <citation type="submission" date="2021-02" db="EMBL/GenBank/DDBJ databases">
        <authorList>
            <person name="Dougan E. K."/>
            <person name="Rhodes N."/>
            <person name="Thang M."/>
            <person name="Chan C."/>
        </authorList>
    </citation>
    <scope>NUCLEOTIDE SEQUENCE</scope>
</reference>
<dbReference type="Gene3D" id="2.60.120.10">
    <property type="entry name" value="Jelly Rolls"/>
    <property type="match status" value="1"/>
</dbReference>
<dbReference type="SUPFAM" id="SSF51206">
    <property type="entry name" value="cAMP-binding domain-like"/>
    <property type="match status" value="1"/>
</dbReference>
<keyword evidence="3" id="KW-1185">Reference proteome</keyword>
<dbReference type="EMBL" id="CAJNNV010002578">
    <property type="protein sequence ID" value="CAE8587422.1"/>
    <property type="molecule type" value="Genomic_DNA"/>
</dbReference>
<protein>
    <recommendedName>
        <fullName evidence="1">Cyclic nucleotide-binding domain-containing protein</fullName>
    </recommendedName>
</protein>
<dbReference type="InterPro" id="IPR000595">
    <property type="entry name" value="cNMP-bd_dom"/>
</dbReference>
<sequence length="268" mass="29009">MGAQVSEELEAWVSVADLAGISVRMKLISALPSECQVEVLRRLWRSLRWLNAGLELVSPREMNDRLFIIVRGEAEAVLNSSSYIPLLPEGAFFCEASLLGRQRAAADSAGSSEPGELVPLTQQRKLPRGVLSLVRQFLARDACWPSFPGRVRLTRRSLVATLARRDLLEVLQSLEGEARKEGLELVAGGQTVHCNPLQNVTFFGQVESKPLGAQDMAALRVVCEGPMRLQAVCRTSVGPSLGLFGSCLGGDRPNSQVEEFSGSVGGPL</sequence>
<organism evidence="2 3">
    <name type="scientific">Polarella glacialis</name>
    <name type="common">Dinoflagellate</name>
    <dbReference type="NCBI Taxonomy" id="89957"/>
    <lineage>
        <taxon>Eukaryota</taxon>
        <taxon>Sar</taxon>
        <taxon>Alveolata</taxon>
        <taxon>Dinophyceae</taxon>
        <taxon>Suessiales</taxon>
        <taxon>Suessiaceae</taxon>
        <taxon>Polarella</taxon>
    </lineage>
</organism>
<gene>
    <name evidence="2" type="ORF">PGLA1383_LOCUS6258</name>
</gene>
<evidence type="ECO:0000313" key="2">
    <source>
        <dbReference type="EMBL" id="CAE8587422.1"/>
    </source>
</evidence>
<dbReference type="InterPro" id="IPR018490">
    <property type="entry name" value="cNMP-bd_dom_sf"/>
</dbReference>
<dbReference type="InterPro" id="IPR014710">
    <property type="entry name" value="RmlC-like_jellyroll"/>
</dbReference>
<evidence type="ECO:0000313" key="3">
    <source>
        <dbReference type="Proteomes" id="UP000654075"/>
    </source>
</evidence>
<feature type="domain" description="Cyclic nucleotide-binding" evidence="1">
    <location>
        <begin position="27"/>
        <end position="106"/>
    </location>
</feature>
<name>A0A813DFK9_POLGL</name>
<dbReference type="PROSITE" id="PS50042">
    <property type="entry name" value="CNMP_BINDING_3"/>
    <property type="match status" value="1"/>
</dbReference>
<dbReference type="AlphaFoldDB" id="A0A813DFK9"/>
<proteinExistence type="predicted"/>